<dbReference type="PROSITE" id="PS50967">
    <property type="entry name" value="HRDC"/>
    <property type="match status" value="1"/>
</dbReference>
<dbReference type="SUPFAM" id="SSF47819">
    <property type="entry name" value="HRDC-like"/>
    <property type="match status" value="1"/>
</dbReference>
<feature type="compositionally biased region" description="Basic and acidic residues" evidence="1">
    <location>
        <begin position="280"/>
        <end position="292"/>
    </location>
</feature>
<dbReference type="InterPro" id="IPR012337">
    <property type="entry name" value="RNaseH-like_sf"/>
</dbReference>
<accession>A0A917BHT6</accession>
<dbReference type="CDD" id="cd06142">
    <property type="entry name" value="RNaseD_exo"/>
    <property type="match status" value="1"/>
</dbReference>
<dbReference type="InterPro" id="IPR041605">
    <property type="entry name" value="Exo_C"/>
</dbReference>
<evidence type="ECO:0000259" key="2">
    <source>
        <dbReference type="PROSITE" id="PS50967"/>
    </source>
</evidence>
<dbReference type="GO" id="GO:0003676">
    <property type="term" value="F:nucleic acid binding"/>
    <property type="evidence" value="ECO:0007669"/>
    <property type="project" value="InterPro"/>
</dbReference>
<dbReference type="EMBL" id="BMEM01000001">
    <property type="protein sequence ID" value="GGF46289.1"/>
    <property type="molecule type" value="Genomic_DNA"/>
</dbReference>
<feature type="domain" description="HRDC" evidence="2">
    <location>
        <begin position="229"/>
        <end position="317"/>
    </location>
</feature>
<dbReference type="Pfam" id="PF00570">
    <property type="entry name" value="HRDC"/>
    <property type="match status" value="1"/>
</dbReference>
<dbReference type="InterPro" id="IPR036397">
    <property type="entry name" value="RNaseH_sf"/>
</dbReference>
<proteinExistence type="predicted"/>
<evidence type="ECO:0000256" key="1">
    <source>
        <dbReference type="SAM" id="MobiDB-lite"/>
    </source>
</evidence>
<sequence>MSADLPEDHDEFERLDEPREGIPEVVATPQHLQEAADALAQGTGPIAVDAERASGYRYGQRAYLVQIRREGAGTWLIDPVPLEDLTPLAEVLTGPEWVLHAATQDIPCLDEIGLRPRALFDTELGARLAGLHRVGLSASLEYYLGLTLAKEHSAVDWSTRPLPEPWLRYAALDVEVLVELRDRMERDLAEQGKLEWARQEFAALCDFVPQRLQDPDPWRRTSGTHRLRGRRNTAALRELWLARDEIARERDVSPGRVLPDTTLVDLATRMPRHASSLTPERAERSPSRQRRAEQGILRYQRTWLAAIRRAVELPEEELPPPNARSDGPPPVRVWADRDPAAAARLTQARADLAALSEVLDVPVENLLTPDTVRRVLWRPPGDRTPEGVSVALEQLGARPWQRELVGPILAAALHAHP</sequence>
<dbReference type="GO" id="GO:0000166">
    <property type="term" value="F:nucleotide binding"/>
    <property type="evidence" value="ECO:0007669"/>
    <property type="project" value="InterPro"/>
</dbReference>
<feature type="region of interest" description="Disordered" evidence="1">
    <location>
        <begin position="270"/>
        <end position="292"/>
    </location>
</feature>
<gene>
    <name evidence="3" type="ORF">GCM10011366_12520</name>
</gene>
<dbReference type="SMART" id="SM00341">
    <property type="entry name" value="HRDC"/>
    <property type="match status" value="1"/>
</dbReference>
<dbReference type="InterPro" id="IPR051086">
    <property type="entry name" value="RNase_D-like"/>
</dbReference>
<organism evidence="3 4">
    <name type="scientific">Ornithinimicrobium tianjinense</name>
    <dbReference type="NCBI Taxonomy" id="1195761"/>
    <lineage>
        <taxon>Bacteria</taxon>
        <taxon>Bacillati</taxon>
        <taxon>Actinomycetota</taxon>
        <taxon>Actinomycetes</taxon>
        <taxon>Micrococcales</taxon>
        <taxon>Ornithinimicrobiaceae</taxon>
        <taxon>Ornithinimicrobium</taxon>
    </lineage>
</organism>
<comment type="caution">
    <text evidence="3">The sequence shown here is derived from an EMBL/GenBank/DDBJ whole genome shotgun (WGS) entry which is preliminary data.</text>
</comment>
<name>A0A917BHT6_9MICO</name>
<feature type="compositionally biased region" description="Basic and acidic residues" evidence="1">
    <location>
        <begin position="11"/>
        <end position="21"/>
    </location>
</feature>
<dbReference type="GO" id="GO:0006139">
    <property type="term" value="P:nucleobase-containing compound metabolic process"/>
    <property type="evidence" value="ECO:0007669"/>
    <property type="project" value="InterPro"/>
</dbReference>
<reference evidence="3" key="1">
    <citation type="journal article" date="2014" name="Int. J. Syst. Evol. Microbiol.">
        <title>Complete genome sequence of Corynebacterium casei LMG S-19264T (=DSM 44701T), isolated from a smear-ripened cheese.</title>
        <authorList>
            <consortium name="US DOE Joint Genome Institute (JGI-PGF)"/>
            <person name="Walter F."/>
            <person name="Albersmeier A."/>
            <person name="Kalinowski J."/>
            <person name="Ruckert C."/>
        </authorList>
    </citation>
    <scope>NUCLEOTIDE SEQUENCE</scope>
    <source>
        <strain evidence="3">CGMCC 1.12160</strain>
    </source>
</reference>
<dbReference type="PANTHER" id="PTHR47649:SF1">
    <property type="entry name" value="RIBONUCLEASE D"/>
    <property type="match status" value="1"/>
</dbReference>
<dbReference type="InterPro" id="IPR002562">
    <property type="entry name" value="3'-5'_exonuclease_dom"/>
</dbReference>
<feature type="compositionally biased region" description="Acidic residues" evidence="1">
    <location>
        <begin position="1"/>
        <end position="10"/>
    </location>
</feature>
<evidence type="ECO:0000313" key="3">
    <source>
        <dbReference type="EMBL" id="GGF46289.1"/>
    </source>
</evidence>
<dbReference type="Gene3D" id="3.30.420.10">
    <property type="entry name" value="Ribonuclease H-like superfamily/Ribonuclease H"/>
    <property type="match status" value="1"/>
</dbReference>
<dbReference type="SMART" id="SM00474">
    <property type="entry name" value="35EXOc"/>
    <property type="match status" value="1"/>
</dbReference>
<dbReference type="PANTHER" id="PTHR47649">
    <property type="entry name" value="RIBONUCLEASE D"/>
    <property type="match status" value="1"/>
</dbReference>
<dbReference type="InterPro" id="IPR044876">
    <property type="entry name" value="HRDC_dom_sf"/>
</dbReference>
<dbReference type="RefSeq" id="WP_188428804.1">
    <property type="nucleotide sequence ID" value="NZ_BAABKH010000005.1"/>
</dbReference>
<dbReference type="SUPFAM" id="SSF53098">
    <property type="entry name" value="Ribonuclease H-like"/>
    <property type="match status" value="1"/>
</dbReference>
<dbReference type="Proteomes" id="UP000605670">
    <property type="component" value="Unassembled WGS sequence"/>
</dbReference>
<reference evidence="3" key="2">
    <citation type="submission" date="2020-09" db="EMBL/GenBank/DDBJ databases">
        <authorList>
            <person name="Sun Q."/>
            <person name="Zhou Y."/>
        </authorList>
    </citation>
    <scope>NUCLEOTIDE SEQUENCE</scope>
    <source>
        <strain evidence="3">CGMCC 1.12160</strain>
    </source>
</reference>
<dbReference type="AlphaFoldDB" id="A0A917BHT6"/>
<keyword evidence="3" id="KW-0378">Hydrolase</keyword>
<keyword evidence="3" id="KW-0540">Nuclease</keyword>
<keyword evidence="3" id="KW-0269">Exonuclease</keyword>
<evidence type="ECO:0000313" key="4">
    <source>
        <dbReference type="Proteomes" id="UP000605670"/>
    </source>
</evidence>
<dbReference type="InterPro" id="IPR010997">
    <property type="entry name" value="HRDC-like_sf"/>
</dbReference>
<dbReference type="Gene3D" id="1.10.150.80">
    <property type="entry name" value="HRDC domain"/>
    <property type="match status" value="2"/>
</dbReference>
<protein>
    <submittedName>
        <fullName evidence="3">3'-5' exonuclease</fullName>
    </submittedName>
</protein>
<dbReference type="Pfam" id="PF18305">
    <property type="entry name" value="DNA_pol_A_exoN"/>
    <property type="match status" value="1"/>
</dbReference>
<dbReference type="Pfam" id="PF01612">
    <property type="entry name" value="DNA_pol_A_exo1"/>
    <property type="match status" value="1"/>
</dbReference>
<feature type="region of interest" description="Disordered" evidence="1">
    <location>
        <begin position="1"/>
        <end position="21"/>
    </location>
</feature>
<dbReference type="GO" id="GO:0008408">
    <property type="term" value="F:3'-5' exonuclease activity"/>
    <property type="evidence" value="ECO:0007669"/>
    <property type="project" value="InterPro"/>
</dbReference>
<keyword evidence="4" id="KW-1185">Reference proteome</keyword>
<dbReference type="InterPro" id="IPR002121">
    <property type="entry name" value="HRDC_dom"/>
</dbReference>